<dbReference type="PANTHER" id="PTHR43537">
    <property type="entry name" value="TRANSCRIPTIONAL REGULATOR, GNTR FAMILY"/>
    <property type="match status" value="1"/>
</dbReference>
<dbReference type="GO" id="GO:0003700">
    <property type="term" value="F:DNA-binding transcription factor activity"/>
    <property type="evidence" value="ECO:0007669"/>
    <property type="project" value="InterPro"/>
</dbReference>
<dbReference type="InterPro" id="IPR011711">
    <property type="entry name" value="GntR_C"/>
</dbReference>
<dbReference type="PROSITE" id="PS50949">
    <property type="entry name" value="HTH_GNTR"/>
    <property type="match status" value="1"/>
</dbReference>
<evidence type="ECO:0000313" key="5">
    <source>
        <dbReference type="EMBL" id="KGQ69589.1"/>
    </source>
</evidence>
<feature type="domain" description="HTH gntR-type" evidence="4">
    <location>
        <begin position="7"/>
        <end position="75"/>
    </location>
</feature>
<dbReference type="InterPro" id="IPR036390">
    <property type="entry name" value="WH_DNA-bd_sf"/>
</dbReference>
<evidence type="ECO:0000259" key="4">
    <source>
        <dbReference type="PROSITE" id="PS50949"/>
    </source>
</evidence>
<dbReference type="Pfam" id="PF00392">
    <property type="entry name" value="GntR"/>
    <property type="match status" value="1"/>
</dbReference>
<dbReference type="SUPFAM" id="SSF46785">
    <property type="entry name" value="Winged helix' DNA-binding domain"/>
    <property type="match status" value="1"/>
</dbReference>
<evidence type="ECO:0000256" key="2">
    <source>
        <dbReference type="ARBA" id="ARBA00023125"/>
    </source>
</evidence>
<dbReference type="InterPro" id="IPR008920">
    <property type="entry name" value="TF_FadR/GntR_C"/>
</dbReference>
<dbReference type="AlphaFoldDB" id="A0A0A3B7L6"/>
<dbReference type="STRING" id="505317.OA57_10895"/>
<dbReference type="GO" id="GO:0003677">
    <property type="term" value="F:DNA binding"/>
    <property type="evidence" value="ECO:0007669"/>
    <property type="project" value="UniProtKB-KW"/>
</dbReference>
<dbReference type="Gene3D" id="1.10.10.10">
    <property type="entry name" value="Winged helix-like DNA-binding domain superfamily/Winged helix DNA-binding domain"/>
    <property type="match status" value="1"/>
</dbReference>
<dbReference type="SMART" id="SM00895">
    <property type="entry name" value="FCD"/>
    <property type="match status" value="1"/>
</dbReference>
<dbReference type="CDD" id="cd07377">
    <property type="entry name" value="WHTH_GntR"/>
    <property type="match status" value="1"/>
</dbReference>
<evidence type="ECO:0000256" key="3">
    <source>
        <dbReference type="ARBA" id="ARBA00023163"/>
    </source>
</evidence>
<dbReference type="SMART" id="SM00345">
    <property type="entry name" value="HTH_GNTR"/>
    <property type="match status" value="1"/>
</dbReference>
<dbReference type="Gene3D" id="1.20.120.530">
    <property type="entry name" value="GntR ligand-binding domain-like"/>
    <property type="match status" value="1"/>
</dbReference>
<proteinExistence type="predicted"/>
<gene>
    <name evidence="5" type="ORF">OA57_10895</name>
</gene>
<dbReference type="PRINTS" id="PR00035">
    <property type="entry name" value="HTHGNTR"/>
</dbReference>
<dbReference type="PANTHER" id="PTHR43537:SF5">
    <property type="entry name" value="UXU OPERON TRANSCRIPTIONAL REGULATOR"/>
    <property type="match status" value="1"/>
</dbReference>
<keyword evidence="6" id="KW-1185">Reference proteome</keyword>
<dbReference type="InterPro" id="IPR000524">
    <property type="entry name" value="Tscrpt_reg_HTH_GntR"/>
</dbReference>
<dbReference type="Proteomes" id="UP000030380">
    <property type="component" value="Unassembled WGS sequence"/>
</dbReference>
<dbReference type="EMBL" id="JSUM01000016">
    <property type="protein sequence ID" value="KGQ69589.1"/>
    <property type="molecule type" value="Genomic_DNA"/>
</dbReference>
<sequence>MKKLTKKAATLALQEKIKTLILEKNLKPGDLMPTENELIELLGVSRSSLREAVKSLEALHILDIHHGIGTFVGESSLVPMIRGLAFHAQLHVHNNVKCLLDILDVREILQYGFAPIALAKISDQQVEQLQQLVALIESNARAATFSDDEERQVHLLVYRAVENHLLSQYLDAFWQIYQLLEHELPANTATPTAIAMQYREWADAIEARDLERMQHAILLYFQRIRQRLTLKDTPV</sequence>
<comment type="caution">
    <text evidence="5">The sequence shown here is derived from an EMBL/GenBank/DDBJ whole genome shotgun (WGS) entry which is preliminary data.</text>
</comment>
<protein>
    <submittedName>
        <fullName evidence="5">GntR family transcriptional regulator</fullName>
    </submittedName>
</protein>
<evidence type="ECO:0000256" key="1">
    <source>
        <dbReference type="ARBA" id="ARBA00023015"/>
    </source>
</evidence>
<accession>A0A0A3B7L6</accession>
<keyword evidence="3" id="KW-0804">Transcription</keyword>
<dbReference type="RefSeq" id="WP_034617698.1">
    <property type="nucleotide sequence ID" value="NZ_JSUM01000016.1"/>
</dbReference>
<dbReference type="InterPro" id="IPR036388">
    <property type="entry name" value="WH-like_DNA-bd_sf"/>
</dbReference>
<organism evidence="5 6">
    <name type="scientific">Chelonobacter oris</name>
    <dbReference type="NCBI Taxonomy" id="505317"/>
    <lineage>
        <taxon>Bacteria</taxon>
        <taxon>Pseudomonadati</taxon>
        <taxon>Pseudomonadota</taxon>
        <taxon>Gammaproteobacteria</taxon>
        <taxon>Pasteurellales</taxon>
        <taxon>Pasteurellaceae</taxon>
        <taxon>Chelonobacter</taxon>
    </lineage>
</organism>
<name>A0A0A3B7L6_9PAST</name>
<dbReference type="OrthoDB" id="5450856at2"/>
<reference evidence="5 6" key="1">
    <citation type="submission" date="2014-11" db="EMBL/GenBank/DDBJ databases">
        <title>Draft genome sequence of Chelonobacter oris 1662T, associated with respiratory disease in Hermann's Tortoises.</title>
        <authorList>
            <person name="Kudirkiene E."/>
            <person name="Hansen M.J."/>
            <person name="Bojesen A.M."/>
        </authorList>
    </citation>
    <scope>NUCLEOTIDE SEQUENCE [LARGE SCALE GENOMIC DNA]</scope>
    <source>
        <strain evidence="5 6">1662</strain>
    </source>
</reference>
<keyword evidence="1" id="KW-0805">Transcription regulation</keyword>
<dbReference type="SUPFAM" id="SSF48008">
    <property type="entry name" value="GntR ligand-binding domain-like"/>
    <property type="match status" value="1"/>
</dbReference>
<dbReference type="Pfam" id="PF07729">
    <property type="entry name" value="FCD"/>
    <property type="match status" value="1"/>
</dbReference>
<keyword evidence="2" id="KW-0238">DNA-binding</keyword>
<evidence type="ECO:0000313" key="6">
    <source>
        <dbReference type="Proteomes" id="UP000030380"/>
    </source>
</evidence>